<proteinExistence type="predicted"/>
<dbReference type="PROSITE" id="PS51087">
    <property type="entry name" value="APAG"/>
    <property type="match status" value="1"/>
</dbReference>
<gene>
    <name evidence="3" type="ORF">ECC02_004575</name>
</gene>
<dbReference type="VEuPathDB" id="TriTrypDB:ECC02_004575"/>
<organism evidence="3 4">
    <name type="scientific">Trypanosoma cruzi</name>
    <dbReference type="NCBI Taxonomy" id="5693"/>
    <lineage>
        <taxon>Eukaryota</taxon>
        <taxon>Discoba</taxon>
        <taxon>Euglenozoa</taxon>
        <taxon>Kinetoplastea</taxon>
        <taxon>Metakinetoplastina</taxon>
        <taxon>Trypanosomatida</taxon>
        <taxon>Trypanosomatidae</taxon>
        <taxon>Trypanosoma</taxon>
        <taxon>Schizotrypanum</taxon>
    </lineage>
</organism>
<dbReference type="AlphaFoldDB" id="A0A7J6Y685"/>
<accession>A0A7J6Y685</accession>
<evidence type="ECO:0000313" key="3">
    <source>
        <dbReference type="EMBL" id="KAF5222294.1"/>
    </source>
</evidence>
<reference evidence="3 4" key="1">
    <citation type="journal article" date="2019" name="Genome Biol. Evol.">
        <title>Nanopore Sequencing Significantly Improves Genome Assembly of the Protozoan Parasite Trypanosoma cruzi.</title>
        <authorList>
            <person name="Diaz-Viraque F."/>
            <person name="Pita S."/>
            <person name="Greif G."/>
            <person name="de Souza R.C.M."/>
            <person name="Iraola G."/>
            <person name="Robello C."/>
        </authorList>
    </citation>
    <scope>NUCLEOTIDE SEQUENCE [LARGE SCALE GENOMIC DNA]</scope>
    <source>
        <strain evidence="3 4">Berenice</strain>
    </source>
</reference>
<protein>
    <recommendedName>
        <fullName evidence="2">ApaG domain-containing protein</fullName>
    </recommendedName>
</protein>
<dbReference type="InterPro" id="IPR036767">
    <property type="entry name" value="ApaG_sf"/>
</dbReference>
<dbReference type="PANTHER" id="PTHR14289">
    <property type="entry name" value="F-BOX ONLY PROTEIN 3"/>
    <property type="match status" value="1"/>
</dbReference>
<dbReference type="SUPFAM" id="SSF110069">
    <property type="entry name" value="ApaG-like"/>
    <property type="match status" value="1"/>
</dbReference>
<feature type="domain" description="ApaG" evidence="2">
    <location>
        <begin position="265"/>
        <end position="424"/>
    </location>
</feature>
<feature type="region of interest" description="Disordered" evidence="1">
    <location>
        <begin position="97"/>
        <end position="158"/>
    </location>
</feature>
<dbReference type="EMBL" id="JABDHM010000028">
    <property type="protein sequence ID" value="KAF5222294.1"/>
    <property type="molecule type" value="Genomic_DNA"/>
</dbReference>
<evidence type="ECO:0000259" key="2">
    <source>
        <dbReference type="PROSITE" id="PS51087"/>
    </source>
</evidence>
<sequence length="424" mass="46611">MSVERLAYRQILKQVGRASLKYKEPGHVCFAVFGVMLRMDDFAAAGYGNTLQRVARSVFSRPSIAGLASDKSAARLSAAFDVLRRLNDATASNVKVRERVEGQTENTSHFRSPKGAVKAEKAPEIQGKVTPVESDKSLQGDDDNNSNNNNNSNTGVGEEDDVITIANGTIFIEGSVSRKVRKISRHVVFCMVLDRLPLYRFLIPPEPLYTRNMRTSFRFPLIVDALLVMAASSNIPGNVPVVIQNDVRTADEYRAMCDSISSRTVTVTDHVEVELRAEYVCSRIPDEDVSDVSDEADVHESASRGSSHNGSSKSKEYVFRYVVFIRNYGSSRNPKGWHVQLLSRHWVVFDEDVGQVTEVIGPGVAGNFPLLAPGESHTYESGVSLCGTSGVLRGTFQMNAYNEDGESCCIDVYIGPTRLNAKVS</sequence>
<dbReference type="VEuPathDB" id="TriTrypDB:BCY84_13400"/>
<name>A0A7J6Y685_TRYCR</name>
<evidence type="ECO:0000313" key="4">
    <source>
        <dbReference type="Proteomes" id="UP000583944"/>
    </source>
</evidence>
<dbReference type="InterPro" id="IPR007474">
    <property type="entry name" value="ApaG_domain"/>
</dbReference>
<dbReference type="Pfam" id="PF04379">
    <property type="entry name" value="DUF525"/>
    <property type="match status" value="1"/>
</dbReference>
<dbReference type="Proteomes" id="UP000583944">
    <property type="component" value="Unassembled WGS sequence"/>
</dbReference>
<dbReference type="GO" id="GO:0005634">
    <property type="term" value="C:nucleus"/>
    <property type="evidence" value="ECO:0007669"/>
    <property type="project" value="TreeGrafter"/>
</dbReference>
<comment type="caution">
    <text evidence="3">The sequence shown here is derived from an EMBL/GenBank/DDBJ whole genome shotgun (WGS) entry which is preliminary data.</text>
</comment>
<evidence type="ECO:0000256" key="1">
    <source>
        <dbReference type="SAM" id="MobiDB-lite"/>
    </source>
</evidence>
<dbReference type="PANTHER" id="PTHR14289:SF16">
    <property type="entry name" value="POLYMERASE DELTA-INTERACTING PROTEIN 2"/>
    <property type="match status" value="1"/>
</dbReference>
<dbReference type="Gene3D" id="2.60.40.1470">
    <property type="entry name" value="ApaG domain"/>
    <property type="match status" value="1"/>
</dbReference>
<feature type="region of interest" description="Disordered" evidence="1">
    <location>
        <begin position="291"/>
        <end position="312"/>
    </location>
</feature>
<dbReference type="GO" id="GO:0070987">
    <property type="term" value="P:error-free translesion synthesis"/>
    <property type="evidence" value="ECO:0007669"/>
    <property type="project" value="TreeGrafter"/>
</dbReference>
<dbReference type="GO" id="GO:0042645">
    <property type="term" value="C:mitochondrial nucleoid"/>
    <property type="evidence" value="ECO:0007669"/>
    <property type="project" value="TreeGrafter"/>
</dbReference>
<feature type="compositionally biased region" description="Low complexity" evidence="1">
    <location>
        <begin position="303"/>
        <end position="312"/>
    </location>
</feature>